<dbReference type="EMBL" id="CAJNNW010007207">
    <property type="protein sequence ID" value="CAE8649078.1"/>
    <property type="molecule type" value="Genomic_DNA"/>
</dbReference>
<feature type="region of interest" description="Disordered" evidence="1">
    <location>
        <begin position="1"/>
        <end position="20"/>
    </location>
</feature>
<sequence length="220" mass="23148">MLHAWNQVHPDATVQPGDRVSKVNGVSTISGMGKELRSPSVAMEIIRYPASFEVELSKRAADDTLRKLGFKFEKPGGHGLKELKITEVGKDGLLAEANNKQAELGLFHYVVASDMRISKVNDVEGDASLISEELKTAEVVKIQIRRAEVQKLAKEKVIKSTELLGMVAALAKPELFARAAAVSKSDGPGSSLEAESQPATSGDEAAAAADAAAAAAAAAT</sequence>
<reference evidence="2" key="1">
    <citation type="submission" date="2021-02" db="EMBL/GenBank/DDBJ databases">
        <authorList>
            <person name="Dougan E. K."/>
            <person name="Rhodes N."/>
            <person name="Thang M."/>
            <person name="Chan C."/>
        </authorList>
    </citation>
    <scope>NUCLEOTIDE SEQUENCE</scope>
</reference>
<protein>
    <submittedName>
        <fullName evidence="2">Uncharacterized protein</fullName>
    </submittedName>
</protein>
<organism evidence="2 3">
    <name type="scientific">Polarella glacialis</name>
    <name type="common">Dinoflagellate</name>
    <dbReference type="NCBI Taxonomy" id="89957"/>
    <lineage>
        <taxon>Eukaryota</taxon>
        <taxon>Sar</taxon>
        <taxon>Alveolata</taxon>
        <taxon>Dinophyceae</taxon>
        <taxon>Suessiales</taxon>
        <taxon>Suessiaceae</taxon>
        <taxon>Polarella</taxon>
    </lineage>
</organism>
<evidence type="ECO:0000313" key="2">
    <source>
        <dbReference type="EMBL" id="CAE8649078.1"/>
    </source>
</evidence>
<comment type="caution">
    <text evidence="2">The sequence shown here is derived from an EMBL/GenBank/DDBJ whole genome shotgun (WGS) entry which is preliminary data.</text>
</comment>
<evidence type="ECO:0000313" key="3">
    <source>
        <dbReference type="Proteomes" id="UP000626109"/>
    </source>
</evidence>
<proteinExistence type="predicted"/>
<name>A0A813IDW5_POLGL</name>
<feature type="region of interest" description="Disordered" evidence="1">
    <location>
        <begin position="184"/>
        <end position="206"/>
    </location>
</feature>
<dbReference type="Proteomes" id="UP000626109">
    <property type="component" value="Unassembled WGS sequence"/>
</dbReference>
<dbReference type="AlphaFoldDB" id="A0A813IDW5"/>
<evidence type="ECO:0000256" key="1">
    <source>
        <dbReference type="SAM" id="MobiDB-lite"/>
    </source>
</evidence>
<gene>
    <name evidence="2" type="ORF">PGLA2088_LOCUS7108</name>
</gene>
<accession>A0A813IDW5</accession>